<keyword evidence="5" id="KW-1185">Reference proteome</keyword>
<dbReference type="InterPro" id="IPR002486">
    <property type="entry name" value="Col_cuticle_N"/>
</dbReference>
<evidence type="ECO:0000259" key="3">
    <source>
        <dbReference type="SMART" id="SM01088"/>
    </source>
</evidence>
<dbReference type="AlphaFoldDB" id="A0AAV5W0Y5"/>
<evidence type="ECO:0000313" key="4">
    <source>
        <dbReference type="EMBL" id="GMT23970.1"/>
    </source>
</evidence>
<accession>A0AAV5W0Y5</accession>
<dbReference type="GO" id="GO:0042302">
    <property type="term" value="F:structural constituent of cuticle"/>
    <property type="evidence" value="ECO:0007669"/>
    <property type="project" value="InterPro"/>
</dbReference>
<keyword evidence="2" id="KW-0472">Membrane</keyword>
<evidence type="ECO:0000256" key="1">
    <source>
        <dbReference type="ARBA" id="ARBA00022737"/>
    </source>
</evidence>
<dbReference type="Pfam" id="PF01484">
    <property type="entry name" value="Col_cuticle_N"/>
    <property type="match status" value="1"/>
</dbReference>
<feature type="domain" description="Nematode cuticle collagen N-terminal" evidence="3">
    <location>
        <begin position="12"/>
        <end position="64"/>
    </location>
</feature>
<feature type="non-terminal residue" evidence="4">
    <location>
        <position position="105"/>
    </location>
</feature>
<name>A0AAV5W0Y5_9BILA</name>
<keyword evidence="2" id="KW-0812">Transmembrane</keyword>
<evidence type="ECO:0000256" key="2">
    <source>
        <dbReference type="SAM" id="Phobius"/>
    </source>
</evidence>
<keyword evidence="1" id="KW-0677">Repeat</keyword>
<dbReference type="SMART" id="SM01088">
    <property type="entry name" value="Col_cuticle_N"/>
    <property type="match status" value="1"/>
</dbReference>
<protein>
    <recommendedName>
        <fullName evidence="3">Nematode cuticle collagen N-terminal domain-containing protein</fullName>
    </recommendedName>
</protein>
<feature type="transmembrane region" description="Helical" evidence="2">
    <location>
        <begin position="12"/>
        <end position="35"/>
    </location>
</feature>
<sequence length="105" mass="11372">MEREHKIKALKGVGYAAVSVSTLAILSLAVTLPMLHSSVQSMRSNTLQRVRLCKTNTQSLWSDVSALKALPHNRTARHVVVDTLGPFRPDCCRPSAPGPQGTPGR</sequence>
<comment type="caution">
    <text evidence="4">The sequence shown here is derived from an EMBL/GenBank/DDBJ whole genome shotgun (WGS) entry which is preliminary data.</text>
</comment>
<reference evidence="4" key="1">
    <citation type="submission" date="2023-10" db="EMBL/GenBank/DDBJ databases">
        <title>Genome assembly of Pristionchus species.</title>
        <authorList>
            <person name="Yoshida K."/>
            <person name="Sommer R.J."/>
        </authorList>
    </citation>
    <scope>NUCLEOTIDE SEQUENCE</scope>
    <source>
        <strain evidence="4">RS5133</strain>
    </source>
</reference>
<dbReference type="Proteomes" id="UP001432322">
    <property type="component" value="Unassembled WGS sequence"/>
</dbReference>
<evidence type="ECO:0000313" key="5">
    <source>
        <dbReference type="Proteomes" id="UP001432322"/>
    </source>
</evidence>
<proteinExistence type="predicted"/>
<gene>
    <name evidence="4" type="ORF">PFISCL1PPCAC_15267</name>
</gene>
<organism evidence="4 5">
    <name type="scientific">Pristionchus fissidentatus</name>
    <dbReference type="NCBI Taxonomy" id="1538716"/>
    <lineage>
        <taxon>Eukaryota</taxon>
        <taxon>Metazoa</taxon>
        <taxon>Ecdysozoa</taxon>
        <taxon>Nematoda</taxon>
        <taxon>Chromadorea</taxon>
        <taxon>Rhabditida</taxon>
        <taxon>Rhabditina</taxon>
        <taxon>Diplogasteromorpha</taxon>
        <taxon>Diplogasteroidea</taxon>
        <taxon>Neodiplogasteridae</taxon>
        <taxon>Pristionchus</taxon>
    </lineage>
</organism>
<keyword evidence="2" id="KW-1133">Transmembrane helix</keyword>
<dbReference type="EMBL" id="BTSY01000004">
    <property type="protein sequence ID" value="GMT23970.1"/>
    <property type="molecule type" value="Genomic_DNA"/>
</dbReference>